<gene>
    <name evidence="1" type="ORF">GCM10011374_37030</name>
</gene>
<dbReference type="EMBL" id="BMEQ01000033">
    <property type="protein sequence ID" value="GGG69203.1"/>
    <property type="molecule type" value="Genomic_DNA"/>
</dbReference>
<organism evidence="1 2">
    <name type="scientific">Kocuria dechangensis</name>
    <dbReference type="NCBI Taxonomy" id="1176249"/>
    <lineage>
        <taxon>Bacteria</taxon>
        <taxon>Bacillati</taxon>
        <taxon>Actinomycetota</taxon>
        <taxon>Actinomycetes</taxon>
        <taxon>Micrococcales</taxon>
        <taxon>Micrococcaceae</taxon>
        <taxon>Kocuria</taxon>
    </lineage>
</organism>
<evidence type="ECO:0000313" key="2">
    <source>
        <dbReference type="Proteomes" id="UP000638848"/>
    </source>
</evidence>
<reference evidence="1" key="2">
    <citation type="submission" date="2020-09" db="EMBL/GenBank/DDBJ databases">
        <authorList>
            <person name="Sun Q."/>
            <person name="Zhou Y."/>
        </authorList>
    </citation>
    <scope>NUCLEOTIDE SEQUENCE</scope>
    <source>
        <strain evidence="1">CGMCC 1.12187</strain>
    </source>
</reference>
<dbReference type="AlphaFoldDB" id="A0A917H742"/>
<reference evidence="1" key="1">
    <citation type="journal article" date="2014" name="Int. J. Syst. Evol. Microbiol.">
        <title>Complete genome sequence of Corynebacterium casei LMG S-19264T (=DSM 44701T), isolated from a smear-ripened cheese.</title>
        <authorList>
            <consortium name="US DOE Joint Genome Institute (JGI-PGF)"/>
            <person name="Walter F."/>
            <person name="Albersmeier A."/>
            <person name="Kalinowski J."/>
            <person name="Ruckert C."/>
        </authorList>
    </citation>
    <scope>NUCLEOTIDE SEQUENCE</scope>
    <source>
        <strain evidence="1">CGMCC 1.12187</strain>
    </source>
</reference>
<evidence type="ECO:0008006" key="3">
    <source>
        <dbReference type="Google" id="ProtNLM"/>
    </source>
</evidence>
<evidence type="ECO:0000313" key="1">
    <source>
        <dbReference type="EMBL" id="GGG69203.1"/>
    </source>
</evidence>
<name>A0A917H742_9MICC</name>
<accession>A0A917H742</accession>
<protein>
    <recommendedName>
        <fullName evidence="3">IrrE N-terminal-like domain-containing protein</fullName>
    </recommendedName>
</protein>
<dbReference type="Proteomes" id="UP000638848">
    <property type="component" value="Unassembled WGS sequence"/>
</dbReference>
<comment type="caution">
    <text evidence="1">The sequence shown here is derived from an EMBL/GenBank/DDBJ whole genome shotgun (WGS) entry which is preliminary data.</text>
</comment>
<sequence>MRPAPQSLGQSVTGVWLRTKTQSYIFHDEGRVRSQAFVRHIVAHEYGHILLRHSGCELSIGTAFSSLGKNKSVRQILTRSEQWTAQEQEAEAIAVTLAAHLANQTDPILELFG</sequence>
<keyword evidence="2" id="KW-1185">Reference proteome</keyword>
<proteinExistence type="predicted"/>